<organism evidence="2 3">
    <name type="scientific">Clostridium innocuum</name>
    <dbReference type="NCBI Taxonomy" id="1522"/>
    <lineage>
        <taxon>Bacteria</taxon>
        <taxon>Bacillati</taxon>
        <taxon>Bacillota</taxon>
        <taxon>Clostridia</taxon>
        <taxon>Eubacteriales</taxon>
        <taxon>Clostridiaceae</taxon>
        <taxon>Clostridium</taxon>
    </lineage>
</organism>
<evidence type="ECO:0000313" key="2">
    <source>
        <dbReference type="EMBL" id="MCR0235605.1"/>
    </source>
</evidence>
<keyword evidence="1" id="KW-1133">Transmembrane helix</keyword>
<dbReference type="AlphaFoldDB" id="A0AAP2USB7"/>
<dbReference type="EMBL" id="JAKTMA010000090">
    <property type="protein sequence ID" value="MCR0235605.1"/>
    <property type="molecule type" value="Genomic_DNA"/>
</dbReference>
<protein>
    <submittedName>
        <fullName evidence="2">Uncharacterized protein</fullName>
    </submittedName>
</protein>
<feature type="transmembrane region" description="Helical" evidence="1">
    <location>
        <begin position="41"/>
        <end position="57"/>
    </location>
</feature>
<keyword evidence="1" id="KW-0472">Membrane</keyword>
<gene>
    <name evidence="2" type="ORF">MKC95_22855</name>
</gene>
<comment type="caution">
    <text evidence="2">The sequence shown here is derived from an EMBL/GenBank/DDBJ whole genome shotgun (WGS) entry which is preliminary data.</text>
</comment>
<accession>A0AAP2USB7</accession>
<name>A0AAP2USB7_CLOIN</name>
<sequence length="58" mass="6438">MFAIGWGFLMLAVILAAASISHDSTYIFARRKMTRKRALQIGFLSLLAVMFLLASFLG</sequence>
<evidence type="ECO:0000313" key="3">
    <source>
        <dbReference type="Proteomes" id="UP001203972"/>
    </source>
</evidence>
<dbReference type="Proteomes" id="UP001203972">
    <property type="component" value="Unassembled WGS sequence"/>
</dbReference>
<dbReference type="RefSeq" id="WP_021420660.1">
    <property type="nucleotide sequence ID" value="NZ_CAXUDH010000005.1"/>
</dbReference>
<proteinExistence type="predicted"/>
<reference evidence="2" key="1">
    <citation type="journal article" date="2022" name="Clin. Infect. Dis.">
        <title>Association between Clostridium innocuum and antibiotic-associated diarrhea in adults and children: A cross-sectional study and comparative genomics analysis.</title>
        <authorList>
            <person name="Cherny K.E."/>
            <person name="Muscat E.B."/>
            <person name="Balaji A."/>
            <person name="Mukherjee J."/>
            <person name="Ozer E.A."/>
            <person name="Angarone M.P."/>
            <person name="Hauser A.R."/>
            <person name="Sichel J.S."/>
            <person name="Amponsah E."/>
            <person name="Kociolek L.K."/>
        </authorList>
    </citation>
    <scope>NUCLEOTIDE SEQUENCE</scope>
    <source>
        <strain evidence="2">NU1-AC-029v</strain>
    </source>
</reference>
<evidence type="ECO:0000256" key="1">
    <source>
        <dbReference type="SAM" id="Phobius"/>
    </source>
</evidence>
<keyword evidence="1" id="KW-0812">Transmembrane</keyword>
<feature type="transmembrane region" description="Helical" evidence="1">
    <location>
        <begin position="6"/>
        <end position="29"/>
    </location>
</feature>